<evidence type="ECO:0000256" key="2">
    <source>
        <dbReference type="SAM" id="Phobius"/>
    </source>
</evidence>
<feature type="transmembrane region" description="Helical" evidence="2">
    <location>
        <begin position="61"/>
        <end position="77"/>
    </location>
</feature>
<feature type="compositionally biased region" description="Basic and acidic residues" evidence="1">
    <location>
        <begin position="32"/>
        <end position="46"/>
    </location>
</feature>
<gene>
    <name evidence="3" type="ORF">J2T60_000489</name>
</gene>
<dbReference type="EMBL" id="JALJYF010000001">
    <property type="protein sequence ID" value="MCP1726524.1"/>
    <property type="molecule type" value="Genomic_DNA"/>
</dbReference>
<protein>
    <submittedName>
        <fullName evidence="3">Uncharacterized protein</fullName>
    </submittedName>
</protein>
<feature type="region of interest" description="Disordered" evidence="1">
    <location>
        <begin position="1"/>
        <end position="51"/>
    </location>
</feature>
<proteinExistence type="predicted"/>
<keyword evidence="2" id="KW-0472">Membrane</keyword>
<feature type="compositionally biased region" description="Basic and acidic residues" evidence="1">
    <location>
        <begin position="1"/>
        <end position="17"/>
    </location>
</feature>
<evidence type="ECO:0000313" key="4">
    <source>
        <dbReference type="Proteomes" id="UP001523550"/>
    </source>
</evidence>
<dbReference type="Proteomes" id="UP001523550">
    <property type="component" value="Unassembled WGS sequence"/>
</dbReference>
<keyword evidence="2" id="KW-0812">Transmembrane</keyword>
<evidence type="ECO:0000256" key="1">
    <source>
        <dbReference type="SAM" id="MobiDB-lite"/>
    </source>
</evidence>
<keyword evidence="2" id="KW-1133">Transmembrane helix</keyword>
<accession>A0ABT1G5F1</accession>
<evidence type="ECO:0000313" key="3">
    <source>
        <dbReference type="EMBL" id="MCP1726524.1"/>
    </source>
</evidence>
<organism evidence="3 4">
    <name type="scientific">Natronospira proteinivora</name>
    <dbReference type="NCBI Taxonomy" id="1807133"/>
    <lineage>
        <taxon>Bacteria</taxon>
        <taxon>Pseudomonadati</taxon>
        <taxon>Pseudomonadota</taxon>
        <taxon>Gammaproteobacteria</taxon>
        <taxon>Natronospirales</taxon>
        <taxon>Natronospiraceae</taxon>
        <taxon>Natronospira</taxon>
    </lineage>
</organism>
<sequence>MDPSQKPRDLVPKDGKNRHLSAPKQGDLTPETADKTLRPSRKRAEGESEDPISKGRGSFEIFLYGIMLLFVVGYQLFNYMDRESDGRLTEAPRVVAVEVDDRVEDARYERSGDRVEQPDCPSGRPVIEVEIEEIQGQVFGDPNLETDSINGEWLIRVQSLPLGGARITARATIDCEESP</sequence>
<name>A0ABT1G5F1_9GAMM</name>
<comment type="caution">
    <text evidence="3">The sequence shown here is derived from an EMBL/GenBank/DDBJ whole genome shotgun (WGS) entry which is preliminary data.</text>
</comment>
<dbReference type="RefSeq" id="WP_253444956.1">
    <property type="nucleotide sequence ID" value="NZ_JALJYF010000001.1"/>
</dbReference>
<keyword evidence="4" id="KW-1185">Reference proteome</keyword>
<reference evidence="3 4" key="1">
    <citation type="submission" date="2022-03" db="EMBL/GenBank/DDBJ databases">
        <title>Genomic Encyclopedia of Type Strains, Phase III (KMG-III): the genomes of soil and plant-associated and newly described type strains.</title>
        <authorList>
            <person name="Whitman W."/>
        </authorList>
    </citation>
    <scope>NUCLEOTIDE SEQUENCE [LARGE SCALE GENOMIC DNA]</scope>
    <source>
        <strain evidence="3 4">BSker1</strain>
    </source>
</reference>